<organism evidence="6 7">
    <name type="scientific">Tetradesmus obliquus</name>
    <name type="common">Green alga</name>
    <name type="synonym">Acutodesmus obliquus</name>
    <dbReference type="NCBI Taxonomy" id="3088"/>
    <lineage>
        <taxon>Eukaryota</taxon>
        <taxon>Viridiplantae</taxon>
        <taxon>Chlorophyta</taxon>
        <taxon>core chlorophytes</taxon>
        <taxon>Chlorophyceae</taxon>
        <taxon>CS clade</taxon>
        <taxon>Sphaeropleales</taxon>
        <taxon>Scenedesmaceae</taxon>
        <taxon>Tetradesmus</taxon>
    </lineage>
</organism>
<keyword evidence="4" id="KW-0496">Mitochondrion</keyword>
<gene>
    <name evidence="6" type="ORF">BQ4739_LOCUS5474</name>
</gene>
<accession>A0A383VK09</accession>
<dbReference type="PANTHER" id="PTHR13126:SF0">
    <property type="entry name" value="ATP SYNTHASE MITOCHONDRIAL F1 COMPLEX ASSEMBLY FACTOR 1"/>
    <property type="match status" value="1"/>
</dbReference>
<comment type="similarity">
    <text evidence="2">Belongs to the ATP11 family.</text>
</comment>
<feature type="compositionally biased region" description="Low complexity" evidence="5">
    <location>
        <begin position="63"/>
        <end position="78"/>
    </location>
</feature>
<dbReference type="EMBL" id="FNXT01000524">
    <property type="protein sequence ID" value="SZX65004.1"/>
    <property type="molecule type" value="Genomic_DNA"/>
</dbReference>
<evidence type="ECO:0000313" key="7">
    <source>
        <dbReference type="Proteomes" id="UP000256970"/>
    </source>
</evidence>
<reference evidence="6 7" key="1">
    <citation type="submission" date="2016-10" db="EMBL/GenBank/DDBJ databases">
        <authorList>
            <person name="Cai Z."/>
        </authorList>
    </citation>
    <scope>NUCLEOTIDE SEQUENCE [LARGE SCALE GENOMIC DNA]</scope>
</reference>
<evidence type="ECO:0000256" key="2">
    <source>
        <dbReference type="ARBA" id="ARBA00009116"/>
    </source>
</evidence>
<protein>
    <recommendedName>
        <fullName evidence="8">ATP synthase mitochondrial F1 complex assembly factor 1</fullName>
    </recommendedName>
</protein>
<dbReference type="AlphaFoldDB" id="A0A383VK09"/>
<keyword evidence="3" id="KW-0809">Transit peptide</keyword>
<dbReference type="STRING" id="3088.A0A383VK09"/>
<dbReference type="PANTHER" id="PTHR13126">
    <property type="entry name" value="CHAPERONE ATP11"/>
    <property type="match status" value="1"/>
</dbReference>
<keyword evidence="7" id="KW-1185">Reference proteome</keyword>
<name>A0A383VK09_TETOB</name>
<evidence type="ECO:0008006" key="8">
    <source>
        <dbReference type="Google" id="ProtNLM"/>
    </source>
</evidence>
<dbReference type="InterPro" id="IPR010591">
    <property type="entry name" value="ATP11"/>
</dbReference>
<evidence type="ECO:0000256" key="1">
    <source>
        <dbReference type="ARBA" id="ARBA00004173"/>
    </source>
</evidence>
<evidence type="ECO:0000256" key="5">
    <source>
        <dbReference type="SAM" id="MobiDB-lite"/>
    </source>
</evidence>
<dbReference type="Pfam" id="PF06644">
    <property type="entry name" value="ATP11"/>
    <property type="match status" value="1"/>
</dbReference>
<proteinExistence type="inferred from homology"/>
<sequence>MLLSGVAPGLLAAAQQQPALAAASLGSMHMLQHLASAQQLQQSQHFCTNAGQLYSLHHPQPPSQQQQQQQQQQQKGQLHCQQHRRYSGRAAAPSSKDLADILKLQLLQGKTADDVELIWMQHHEASSSHVATAMSSDEHAVLAARAAASPLFVLPLRKAPKGFCSLLIQWQPQQALVTTLEQYRQLGSNAPAHLALTCYTELAGSHGLVLLRGDVLCPELINTAEARTVMELTRALYTDPSSYQMVYQFNHAPDKFDFGLLLQQLGISNGR</sequence>
<dbReference type="GO" id="GO:0005739">
    <property type="term" value="C:mitochondrion"/>
    <property type="evidence" value="ECO:0007669"/>
    <property type="project" value="UniProtKB-SubCell"/>
</dbReference>
<dbReference type="Proteomes" id="UP000256970">
    <property type="component" value="Unassembled WGS sequence"/>
</dbReference>
<dbReference type="GO" id="GO:0033615">
    <property type="term" value="P:mitochondrial proton-transporting ATP synthase complex assembly"/>
    <property type="evidence" value="ECO:0007669"/>
    <property type="project" value="TreeGrafter"/>
</dbReference>
<feature type="region of interest" description="Disordered" evidence="5">
    <location>
        <begin position="53"/>
        <end position="78"/>
    </location>
</feature>
<evidence type="ECO:0000313" key="6">
    <source>
        <dbReference type="EMBL" id="SZX65004.1"/>
    </source>
</evidence>
<comment type="subcellular location">
    <subcellularLocation>
        <location evidence="1">Mitochondrion</location>
    </subcellularLocation>
</comment>
<evidence type="ECO:0000256" key="4">
    <source>
        <dbReference type="ARBA" id="ARBA00023128"/>
    </source>
</evidence>
<evidence type="ECO:0000256" key="3">
    <source>
        <dbReference type="ARBA" id="ARBA00022946"/>
    </source>
</evidence>